<dbReference type="RefSeq" id="WP_114307772.1">
    <property type="nucleotide sequence ID" value="NZ_QPJO01000001.1"/>
</dbReference>
<dbReference type="Gene3D" id="2.40.160.130">
    <property type="entry name" value="Capsule assembly protein Wzi"/>
    <property type="match status" value="1"/>
</dbReference>
<name>A0A368ZHI3_9FLAO</name>
<dbReference type="GO" id="GO:0055085">
    <property type="term" value="P:transmembrane transport"/>
    <property type="evidence" value="ECO:0007669"/>
    <property type="project" value="InterPro"/>
</dbReference>
<proteinExistence type="predicted"/>
<dbReference type="InterPro" id="IPR037682">
    <property type="entry name" value="TonB_C"/>
</dbReference>
<keyword evidence="3" id="KW-1185">Reference proteome</keyword>
<dbReference type="AlphaFoldDB" id="A0A368ZHI3"/>
<gene>
    <name evidence="2" type="ORF">DFQ08_10119</name>
</gene>
<dbReference type="Pfam" id="PF03544">
    <property type="entry name" value="TonB_C"/>
    <property type="match status" value="1"/>
</dbReference>
<organism evidence="2 3">
    <name type="scientific">Winogradskyella arenosi</name>
    <dbReference type="NCBI Taxonomy" id="533325"/>
    <lineage>
        <taxon>Bacteria</taxon>
        <taxon>Pseudomonadati</taxon>
        <taxon>Bacteroidota</taxon>
        <taxon>Flavobacteriia</taxon>
        <taxon>Flavobacteriales</taxon>
        <taxon>Flavobacteriaceae</taxon>
        <taxon>Winogradskyella</taxon>
    </lineage>
</organism>
<protein>
    <submittedName>
        <fullName evidence="2">Protein involved in gliding motility RemB</fullName>
    </submittedName>
</protein>
<dbReference type="InterPro" id="IPR038636">
    <property type="entry name" value="Wzi_sf"/>
</dbReference>
<feature type="domain" description="TonB C-terminal" evidence="1">
    <location>
        <begin position="60"/>
        <end position="128"/>
    </location>
</feature>
<evidence type="ECO:0000313" key="3">
    <source>
        <dbReference type="Proteomes" id="UP000253436"/>
    </source>
</evidence>
<reference evidence="2 3" key="1">
    <citation type="submission" date="2018-07" db="EMBL/GenBank/DDBJ databases">
        <title>Genomic Encyclopedia of Type Strains, Phase III (KMG-III): the genomes of soil and plant-associated and newly described type strains.</title>
        <authorList>
            <person name="Whitman W."/>
        </authorList>
    </citation>
    <scope>NUCLEOTIDE SEQUENCE [LARGE SCALE GENOMIC DNA]</scope>
    <source>
        <strain evidence="2 3">CECT 7958</strain>
    </source>
</reference>
<dbReference type="OrthoDB" id="9808260at2"/>
<evidence type="ECO:0000313" key="2">
    <source>
        <dbReference type="EMBL" id="RCW93229.1"/>
    </source>
</evidence>
<evidence type="ECO:0000259" key="1">
    <source>
        <dbReference type="Pfam" id="PF03544"/>
    </source>
</evidence>
<dbReference type="Proteomes" id="UP000253436">
    <property type="component" value="Unassembled WGS sequence"/>
</dbReference>
<accession>A0A368ZHI3</accession>
<comment type="caution">
    <text evidence="2">The sequence shown here is derived from an EMBL/GenBank/DDBJ whole genome shotgun (WGS) entry which is preliminary data.</text>
</comment>
<sequence>MKRIVLFVICLTAALGYSQNSLFYEKSPVFKVCDSVPVEQLKSCFNFTLNTFLFENFKSPQVVEEESYQGDVKVLFEVDKEGTFKVLYIDAIYDELKAETQRVFEALPKVQPATYNGKPTFVQYSVSIAIPLTAPVRKTNVVKTVEALSETDSLNATLSQEYDVLEQGLKPYENLEYNSQLNVPFTHSYYARFDDEMNAIGTNSHTAAKPFIYSDVARYYDIKAEKENLAKDTDTWFGRKLFNEHLVEVQGEDYWFTVDPIIDLQVGKDTEADFNSTWNNTRGVNIQAGLGKRFNLTASVYESQGRFAEYFNQYAESLKAFGPDPAIIPGRGIAKRFKDDAYDYPVAEAYLSYTPADFLNIQFGHGKNFIGDGYRSLLQSDVSSPYPFLKLNATFWKIKYTSTWMWLKDVRDEVVVDKAFLTKYMANHYLSWNVSKRLNIGLFESVIWTNSNERGFDVNYLNPIIFFRAIEFQTGQGAGNAILGLTSKYKWNNKVNLYGQFILDEFSLSDVTGGEKSWKNKFGFQLGAKYFNAFNVDNLLLQAEYNRVRPYVYSHNTQVLNYANFNQPMAHLWGANFKELVLIGRYHYKRWFGDAKFIIGQRGLDFNTDEDNFSYGGNIYRDYNDRNADTGIVVGQGNTTNSFMTEIQAGYVLNPVTNLKLFTNIIYRDYNPDVTTASTQSSNTLWFSLGVRTDIFNWYNDF</sequence>
<dbReference type="EMBL" id="QPJO01000001">
    <property type="protein sequence ID" value="RCW93229.1"/>
    <property type="molecule type" value="Genomic_DNA"/>
</dbReference>